<comment type="function">
    <text evidence="4">Subunit of the V1 complex of vacuolar(H+)-ATPase (V-ATPase), a multisubunit enzyme composed of a peripheral complex (V1) that hydrolyzes ATP and a membrane integral complex (V0) that translocates protons. V-ATPase is responsible for acidifying and maintaining the pH of intracellular compartments and in some cell types, is targeted to the plasma membrane, where it is responsible for acidifying the extracellular environment.</text>
</comment>
<dbReference type="Pfam" id="PF01813">
    <property type="entry name" value="ATP-synt_D"/>
    <property type="match status" value="1"/>
</dbReference>
<dbReference type="AlphaFoldDB" id="A0A6P6Y577"/>
<keyword evidence="5" id="KW-0175">Coiled coil</keyword>
<accession>A0A6P6Y577</accession>
<evidence type="ECO:0000256" key="1">
    <source>
        <dbReference type="ARBA" id="ARBA00005850"/>
    </source>
</evidence>
<evidence type="ECO:0000313" key="6">
    <source>
        <dbReference type="Proteomes" id="UP000515146"/>
    </source>
</evidence>
<keyword evidence="3" id="KW-0406">Ion transport</keyword>
<proteinExistence type="inferred from homology"/>
<reference evidence="7" key="1">
    <citation type="submission" date="2025-08" db="UniProtKB">
        <authorList>
            <consortium name="RefSeq"/>
        </authorList>
    </citation>
    <scope>IDENTIFICATION</scope>
    <source>
        <strain evidence="7">Airmid</strain>
    </source>
</reference>
<gene>
    <name evidence="7" type="primary">LOC113794514</name>
</gene>
<evidence type="ECO:0000313" key="7">
    <source>
        <dbReference type="RefSeq" id="XP_027200430.1"/>
    </source>
</evidence>
<feature type="coiled-coil region" evidence="5">
    <location>
        <begin position="16"/>
        <end position="50"/>
    </location>
</feature>
<keyword evidence="6" id="KW-1185">Reference proteome</keyword>
<feature type="coiled-coil region" evidence="5">
    <location>
        <begin position="138"/>
        <end position="165"/>
    </location>
</feature>
<dbReference type="InterPro" id="IPR002699">
    <property type="entry name" value="V_ATPase_D"/>
</dbReference>
<sequence length="207" mass="23870">MLQQFTQKLKSAAQGHSLLKTKMDALTMRRRALQRELAESRVVLNEELRNGFLELARTNFNVEVTYPWKQKILSSELEPTVLLSSETELIAGVRIVNLKIVREKNANKSGHWSLLRGFQNLRRTSEIFGKVVLMIAQLASMQANLANLAKQIKVTNRRVNALESIVIPRYEESISYIGKELDEQEREDFYRMKKIQKLKRNKGLADA</sequence>
<dbReference type="Proteomes" id="UP000515146">
    <property type="component" value="Unplaced"/>
</dbReference>
<protein>
    <submittedName>
        <fullName evidence="7">V-type proton ATPase subunit D-like</fullName>
    </submittedName>
</protein>
<dbReference type="Gene3D" id="1.10.287.3240">
    <property type="match status" value="1"/>
</dbReference>
<dbReference type="RefSeq" id="XP_027200430.1">
    <property type="nucleotide sequence ID" value="XM_027344629.1"/>
</dbReference>
<evidence type="ECO:0000256" key="3">
    <source>
        <dbReference type="ARBA" id="ARBA00023065"/>
    </source>
</evidence>
<name>A0A6P6Y577_DERPT</name>
<dbReference type="KEGG" id="dpte:113794514"/>
<evidence type="ECO:0000256" key="4">
    <source>
        <dbReference type="ARBA" id="ARBA00045737"/>
    </source>
</evidence>
<keyword evidence="2" id="KW-0813">Transport</keyword>
<dbReference type="OrthoDB" id="7676488at2759"/>
<dbReference type="GO" id="GO:0046961">
    <property type="term" value="F:proton-transporting ATPase activity, rotational mechanism"/>
    <property type="evidence" value="ECO:0007669"/>
    <property type="project" value="InterPro"/>
</dbReference>
<evidence type="ECO:0000256" key="2">
    <source>
        <dbReference type="ARBA" id="ARBA00022448"/>
    </source>
</evidence>
<organism evidence="6 7">
    <name type="scientific">Dermatophagoides pteronyssinus</name>
    <name type="common">European house dust mite</name>
    <dbReference type="NCBI Taxonomy" id="6956"/>
    <lineage>
        <taxon>Eukaryota</taxon>
        <taxon>Metazoa</taxon>
        <taxon>Ecdysozoa</taxon>
        <taxon>Arthropoda</taxon>
        <taxon>Chelicerata</taxon>
        <taxon>Arachnida</taxon>
        <taxon>Acari</taxon>
        <taxon>Acariformes</taxon>
        <taxon>Sarcoptiformes</taxon>
        <taxon>Astigmata</taxon>
        <taxon>Psoroptidia</taxon>
        <taxon>Analgoidea</taxon>
        <taxon>Pyroglyphidae</taxon>
        <taxon>Dermatophagoidinae</taxon>
        <taxon>Dermatophagoides</taxon>
    </lineage>
</organism>
<dbReference type="OMA" id="MNTENRY"/>
<dbReference type="NCBIfam" id="TIGR00309">
    <property type="entry name" value="V_ATPase_subD"/>
    <property type="match status" value="1"/>
</dbReference>
<comment type="similarity">
    <text evidence="1">Belongs to the V-ATPase D subunit family.</text>
</comment>
<evidence type="ECO:0000256" key="5">
    <source>
        <dbReference type="SAM" id="Coils"/>
    </source>
</evidence>
<dbReference type="InParanoid" id="A0A6P6Y577"/>
<dbReference type="PANTHER" id="PTHR11671">
    <property type="entry name" value="V-TYPE ATP SYNTHASE SUBUNIT D"/>
    <property type="match status" value="1"/>
</dbReference>